<accession>A0A1Y2HPL7</accession>
<sequence>MTAAGFGTHLPMAAPGSSPRGNRQDCAVLRQMFADTHGSDGWSDIRGWMNPVDQETSCCSWAGIRCDAAGRVTALLMRNNSISGLFPEGLANLTRLATLDLYHNQIEGTLPPKIATLSNLRYLDISDNYMSESIPPEVFTMPALTQFDAYANHINGSLPTTFAPQLATCTPQYPSFHSTLQGNSLACPTVLPSPLPACLDFCAATSTVASGAATPTATSTQTPDNIISLRPGPMKGRAMVPKPTPPPMSAEELAAERSALAAGPPVADQKTGGAPVLPIMVISVIGIGLVLFTVIWRTRVWRQTKVARVQREVLGHEASRAFYVGVETTEDDAVELGAVGRR</sequence>
<keyword evidence="4" id="KW-1133">Transmembrane helix</keyword>
<evidence type="ECO:0000256" key="2">
    <source>
        <dbReference type="ARBA" id="ARBA00022737"/>
    </source>
</evidence>
<gene>
    <name evidence="5" type="ORF">BCR44DRAFT_97777</name>
</gene>
<dbReference type="SUPFAM" id="SSF52058">
    <property type="entry name" value="L domain-like"/>
    <property type="match status" value="1"/>
</dbReference>
<evidence type="ECO:0000256" key="1">
    <source>
        <dbReference type="ARBA" id="ARBA00022614"/>
    </source>
</evidence>
<dbReference type="Gene3D" id="3.80.10.10">
    <property type="entry name" value="Ribonuclease Inhibitor"/>
    <property type="match status" value="1"/>
</dbReference>
<dbReference type="PANTHER" id="PTHR48054:SF94">
    <property type="entry name" value="LEUCINE-RICH REPEAT RECEPTOR-LIKE PROTEIN FASCIATED EAR2"/>
    <property type="match status" value="1"/>
</dbReference>
<feature type="region of interest" description="Disordered" evidence="3">
    <location>
        <begin position="212"/>
        <end position="250"/>
    </location>
</feature>
<dbReference type="Proteomes" id="UP000193411">
    <property type="component" value="Unassembled WGS sequence"/>
</dbReference>
<evidence type="ECO:0000256" key="3">
    <source>
        <dbReference type="SAM" id="MobiDB-lite"/>
    </source>
</evidence>
<dbReference type="OrthoDB" id="1394818at2759"/>
<keyword evidence="4" id="KW-0812">Transmembrane</keyword>
<protein>
    <submittedName>
        <fullName evidence="5">Uncharacterized protein</fullName>
    </submittedName>
</protein>
<keyword evidence="4" id="KW-0472">Membrane</keyword>
<keyword evidence="1" id="KW-0433">Leucine-rich repeat</keyword>
<comment type="caution">
    <text evidence="5">The sequence shown here is derived from an EMBL/GenBank/DDBJ whole genome shotgun (WGS) entry which is preliminary data.</text>
</comment>
<dbReference type="Pfam" id="PF13855">
    <property type="entry name" value="LRR_8"/>
    <property type="match status" value="1"/>
</dbReference>
<evidence type="ECO:0000313" key="5">
    <source>
        <dbReference type="EMBL" id="ORZ36479.1"/>
    </source>
</evidence>
<reference evidence="5 6" key="1">
    <citation type="submission" date="2016-07" db="EMBL/GenBank/DDBJ databases">
        <title>Pervasive Adenine N6-methylation of Active Genes in Fungi.</title>
        <authorList>
            <consortium name="DOE Joint Genome Institute"/>
            <person name="Mondo S.J."/>
            <person name="Dannebaum R.O."/>
            <person name="Kuo R.C."/>
            <person name="Labutti K."/>
            <person name="Haridas S."/>
            <person name="Kuo A."/>
            <person name="Salamov A."/>
            <person name="Ahrendt S.R."/>
            <person name="Lipzen A."/>
            <person name="Sullivan W."/>
            <person name="Andreopoulos W.B."/>
            <person name="Clum A."/>
            <person name="Lindquist E."/>
            <person name="Daum C."/>
            <person name="Ramamoorthy G.K."/>
            <person name="Gryganskyi A."/>
            <person name="Culley D."/>
            <person name="Magnuson J.K."/>
            <person name="James T.Y."/>
            <person name="O'Malley M.A."/>
            <person name="Stajich J.E."/>
            <person name="Spatafora J.W."/>
            <person name="Visel A."/>
            <person name="Grigoriev I.V."/>
        </authorList>
    </citation>
    <scope>NUCLEOTIDE SEQUENCE [LARGE SCALE GENOMIC DNA]</scope>
    <source>
        <strain evidence="5 6">PL171</strain>
    </source>
</reference>
<feature type="region of interest" description="Disordered" evidence="3">
    <location>
        <begin position="1"/>
        <end position="22"/>
    </location>
</feature>
<dbReference type="AlphaFoldDB" id="A0A1Y2HPL7"/>
<name>A0A1Y2HPL7_9FUNG</name>
<feature type="compositionally biased region" description="Low complexity" evidence="3">
    <location>
        <begin position="212"/>
        <end position="222"/>
    </location>
</feature>
<dbReference type="InterPro" id="IPR032675">
    <property type="entry name" value="LRR_dom_sf"/>
</dbReference>
<evidence type="ECO:0000256" key="4">
    <source>
        <dbReference type="SAM" id="Phobius"/>
    </source>
</evidence>
<dbReference type="InterPro" id="IPR052592">
    <property type="entry name" value="LRR-RLK"/>
</dbReference>
<proteinExistence type="predicted"/>
<dbReference type="FunFam" id="3.80.10.10:FF:000041">
    <property type="entry name" value="LRR receptor-like serine/threonine-protein kinase ERECTA"/>
    <property type="match status" value="1"/>
</dbReference>
<organism evidence="5 6">
    <name type="scientific">Catenaria anguillulae PL171</name>
    <dbReference type="NCBI Taxonomy" id="765915"/>
    <lineage>
        <taxon>Eukaryota</taxon>
        <taxon>Fungi</taxon>
        <taxon>Fungi incertae sedis</taxon>
        <taxon>Blastocladiomycota</taxon>
        <taxon>Blastocladiomycetes</taxon>
        <taxon>Blastocladiales</taxon>
        <taxon>Catenariaceae</taxon>
        <taxon>Catenaria</taxon>
    </lineage>
</organism>
<dbReference type="EMBL" id="MCFL01000017">
    <property type="protein sequence ID" value="ORZ36479.1"/>
    <property type="molecule type" value="Genomic_DNA"/>
</dbReference>
<evidence type="ECO:0000313" key="6">
    <source>
        <dbReference type="Proteomes" id="UP000193411"/>
    </source>
</evidence>
<dbReference type="PANTHER" id="PTHR48054">
    <property type="entry name" value="RECEPTOR KINASE-LIKE PROTEIN XA21"/>
    <property type="match status" value="1"/>
</dbReference>
<feature type="transmembrane region" description="Helical" evidence="4">
    <location>
        <begin position="276"/>
        <end position="296"/>
    </location>
</feature>
<keyword evidence="6" id="KW-1185">Reference proteome</keyword>
<dbReference type="STRING" id="765915.A0A1Y2HPL7"/>
<keyword evidence="2" id="KW-0677">Repeat</keyword>
<dbReference type="InterPro" id="IPR001611">
    <property type="entry name" value="Leu-rich_rpt"/>
</dbReference>